<organism evidence="1">
    <name type="scientific">Arion vulgaris</name>
    <dbReference type="NCBI Taxonomy" id="1028688"/>
    <lineage>
        <taxon>Eukaryota</taxon>
        <taxon>Metazoa</taxon>
        <taxon>Spiralia</taxon>
        <taxon>Lophotrochozoa</taxon>
        <taxon>Mollusca</taxon>
        <taxon>Gastropoda</taxon>
        <taxon>Heterobranchia</taxon>
        <taxon>Euthyneura</taxon>
        <taxon>Panpulmonata</taxon>
        <taxon>Eupulmonata</taxon>
        <taxon>Stylommatophora</taxon>
        <taxon>Helicina</taxon>
        <taxon>Arionoidea</taxon>
        <taxon>Arionidae</taxon>
        <taxon>Arion</taxon>
    </lineage>
</organism>
<name>A0A0B7ACW4_9EUPU</name>
<proteinExistence type="predicted"/>
<feature type="non-terminal residue" evidence="1">
    <location>
        <position position="67"/>
    </location>
</feature>
<evidence type="ECO:0000313" key="1">
    <source>
        <dbReference type="EMBL" id="CEK78467.1"/>
    </source>
</evidence>
<reference evidence="1" key="1">
    <citation type="submission" date="2014-12" db="EMBL/GenBank/DDBJ databases">
        <title>Insight into the proteome of Arion vulgaris.</title>
        <authorList>
            <person name="Aradska J."/>
            <person name="Bulat T."/>
            <person name="Smidak R."/>
            <person name="Sarate P."/>
            <person name="Gangsoo J."/>
            <person name="Sialana F."/>
            <person name="Bilban M."/>
            <person name="Lubec G."/>
        </authorList>
    </citation>
    <scope>NUCLEOTIDE SEQUENCE</scope>
    <source>
        <tissue evidence="1">Skin</tissue>
    </source>
</reference>
<sequence length="67" mass="7683">MLLMRIPVSINCCENEPKDTSCKSIQPENGIIKRDRPRERPRVTDILKLNNNAAYQATKCALSWKPI</sequence>
<protein>
    <submittedName>
        <fullName evidence="1">Uncharacterized protein</fullName>
    </submittedName>
</protein>
<dbReference type="AlphaFoldDB" id="A0A0B7ACW4"/>
<accession>A0A0B7ACW4</accession>
<dbReference type="EMBL" id="HACG01031602">
    <property type="protein sequence ID" value="CEK78467.1"/>
    <property type="molecule type" value="Transcribed_RNA"/>
</dbReference>
<gene>
    <name evidence="1" type="primary">ORF110359</name>
</gene>